<gene>
    <name evidence="4" type="ORF">E3T55_19265</name>
</gene>
<dbReference type="InterPro" id="IPR025997">
    <property type="entry name" value="SBP_2_dom"/>
</dbReference>
<feature type="domain" description="Periplasmic binding protein" evidence="3">
    <location>
        <begin position="103"/>
        <end position="352"/>
    </location>
</feature>
<name>A0A4R8ZTI8_9MICO</name>
<dbReference type="Pfam" id="PF13407">
    <property type="entry name" value="Peripla_BP_4"/>
    <property type="match status" value="1"/>
</dbReference>
<dbReference type="EMBL" id="SOHE01000088">
    <property type="protein sequence ID" value="TFD45164.1"/>
    <property type="molecule type" value="Genomic_DNA"/>
</dbReference>
<dbReference type="OrthoDB" id="257716at2"/>
<reference evidence="4 5" key="1">
    <citation type="submission" date="2019-03" db="EMBL/GenBank/DDBJ databases">
        <title>Genomics of glacier-inhabiting Cryobacterium strains.</title>
        <authorList>
            <person name="Liu Q."/>
            <person name="Xin Y.-H."/>
        </authorList>
    </citation>
    <scope>NUCLEOTIDE SEQUENCE [LARGE SCALE GENOMIC DNA]</scope>
    <source>
        <strain evidence="4 5">Hh14</strain>
    </source>
</reference>
<dbReference type="PANTHER" id="PTHR30036:SF7">
    <property type="entry name" value="ABC TRANSPORTER PERIPLASMIC-BINDING PROTEIN YPHF"/>
    <property type="match status" value="1"/>
</dbReference>
<dbReference type="AlphaFoldDB" id="A0A4R8ZTI8"/>
<comment type="caution">
    <text evidence="4">The sequence shown here is derived from an EMBL/GenBank/DDBJ whole genome shotgun (WGS) entry which is preliminary data.</text>
</comment>
<comment type="similarity">
    <text evidence="2">Belongs to the bacterial solute-binding protein 2 family.</text>
</comment>
<dbReference type="InterPro" id="IPR028082">
    <property type="entry name" value="Peripla_BP_I"/>
</dbReference>
<sequence length="387" mass="40149">MCPDKVLTGCVFLNYIQTSKEAEVDVSQRSTTKGHNEVTLTSSSKGRKLAAITIVGAVALTLAGCTAGSATENASSSTAGLESGFGARAENREAYFITYYNPASDAFWAQILSGAEDAAELGNLTLTHQTADADPATMVTLVQTAIATDPAVIFMPFNEGEAWVDVACQAHDAGITVISYNVPAPDTAGECVSGFVGQDFYEVGTIVGQALLDSGKVEEGDKVLITAEEPDQPYALQRGGGAYDVLSEAGIGVLPQEQWLRVGGDDAGALDALTSWLVANPDVKAVVPVGGTPHRNLPAALEAAGLSDVAIIGFDTAPQIVQGLKDGVILATADQQGYIQGFQSTMQGVLALDFGFSPANINSGGLGLITEDTVENIEADDLQGVRW</sequence>
<dbReference type="PANTHER" id="PTHR30036">
    <property type="entry name" value="D-XYLOSE-BINDING PERIPLASMIC PROTEIN"/>
    <property type="match status" value="1"/>
</dbReference>
<evidence type="ECO:0000313" key="5">
    <source>
        <dbReference type="Proteomes" id="UP000297447"/>
    </source>
</evidence>
<accession>A0A4R8ZTI8</accession>
<dbReference type="SUPFAM" id="SSF53822">
    <property type="entry name" value="Periplasmic binding protein-like I"/>
    <property type="match status" value="1"/>
</dbReference>
<dbReference type="Proteomes" id="UP000297447">
    <property type="component" value="Unassembled WGS sequence"/>
</dbReference>
<organism evidence="4 5">
    <name type="scientific">Cryobacterium frigoriphilum</name>
    <dbReference type="NCBI Taxonomy" id="1259150"/>
    <lineage>
        <taxon>Bacteria</taxon>
        <taxon>Bacillati</taxon>
        <taxon>Actinomycetota</taxon>
        <taxon>Actinomycetes</taxon>
        <taxon>Micrococcales</taxon>
        <taxon>Microbacteriaceae</taxon>
        <taxon>Cryobacterium</taxon>
    </lineage>
</organism>
<protein>
    <recommendedName>
        <fullName evidence="3">Periplasmic binding protein domain-containing protein</fullName>
    </recommendedName>
</protein>
<dbReference type="GO" id="GO:0030246">
    <property type="term" value="F:carbohydrate binding"/>
    <property type="evidence" value="ECO:0007669"/>
    <property type="project" value="TreeGrafter"/>
</dbReference>
<evidence type="ECO:0000256" key="1">
    <source>
        <dbReference type="ARBA" id="ARBA00004196"/>
    </source>
</evidence>
<proteinExistence type="inferred from homology"/>
<evidence type="ECO:0000256" key="2">
    <source>
        <dbReference type="ARBA" id="ARBA00007639"/>
    </source>
</evidence>
<dbReference type="Gene3D" id="3.40.50.2300">
    <property type="match status" value="2"/>
</dbReference>
<evidence type="ECO:0000313" key="4">
    <source>
        <dbReference type="EMBL" id="TFD45164.1"/>
    </source>
</evidence>
<keyword evidence="5" id="KW-1185">Reference proteome</keyword>
<dbReference type="InterPro" id="IPR050555">
    <property type="entry name" value="Bact_Solute-Bind_Prot2"/>
</dbReference>
<comment type="subcellular location">
    <subcellularLocation>
        <location evidence="1">Cell envelope</location>
    </subcellularLocation>
</comment>
<evidence type="ECO:0000259" key="3">
    <source>
        <dbReference type="Pfam" id="PF13407"/>
    </source>
</evidence>
<dbReference type="GO" id="GO:0030288">
    <property type="term" value="C:outer membrane-bounded periplasmic space"/>
    <property type="evidence" value="ECO:0007669"/>
    <property type="project" value="TreeGrafter"/>
</dbReference>